<accession>A0ABS3UDX1</accession>
<gene>
    <name evidence="1" type="ORF">J5X75_05375</name>
</gene>
<evidence type="ECO:0000313" key="2">
    <source>
        <dbReference type="Proteomes" id="UP000679690"/>
    </source>
</evidence>
<dbReference type="Proteomes" id="UP000679690">
    <property type="component" value="Unassembled WGS sequence"/>
</dbReference>
<proteinExistence type="predicted"/>
<sequence length="76" mass="8338">MTVTLTGPNLTGVEVEDRWLRSDADGRDIADEVESACRQGYRAIDDEAAAAPTPHLDAIRDLARDPQEFLRRLTGG</sequence>
<name>A0ABS3UDX1_9ACTN</name>
<keyword evidence="2" id="KW-1185">Reference proteome</keyword>
<dbReference type="EMBL" id="JAGFNS010000003">
    <property type="protein sequence ID" value="MBO3736943.1"/>
    <property type="molecule type" value="Genomic_DNA"/>
</dbReference>
<evidence type="ECO:0000313" key="1">
    <source>
        <dbReference type="EMBL" id="MBO3736943.1"/>
    </source>
</evidence>
<dbReference type="RefSeq" id="WP_208466176.1">
    <property type="nucleotide sequence ID" value="NZ_JAGFNS010000003.1"/>
</dbReference>
<comment type="caution">
    <text evidence="1">The sequence shown here is derived from an EMBL/GenBank/DDBJ whole genome shotgun (WGS) entry which is preliminary data.</text>
</comment>
<reference evidence="1 2" key="1">
    <citation type="submission" date="2021-03" db="EMBL/GenBank/DDBJ databases">
        <title>Actinoplanes flavus sp. nov., a novel actinomycete isolated from Coconut Palm rhizosphere soil.</title>
        <authorList>
            <person name="Luo X."/>
        </authorList>
    </citation>
    <scope>NUCLEOTIDE SEQUENCE [LARGE SCALE GENOMIC DNA]</scope>
    <source>
        <strain evidence="1 2">NEAU-H7</strain>
    </source>
</reference>
<protein>
    <submittedName>
        <fullName evidence="1">Uncharacterized protein</fullName>
    </submittedName>
</protein>
<organism evidence="1 2">
    <name type="scientific">Actinoplanes flavus</name>
    <dbReference type="NCBI Taxonomy" id="2820290"/>
    <lineage>
        <taxon>Bacteria</taxon>
        <taxon>Bacillati</taxon>
        <taxon>Actinomycetota</taxon>
        <taxon>Actinomycetes</taxon>
        <taxon>Micromonosporales</taxon>
        <taxon>Micromonosporaceae</taxon>
        <taxon>Actinoplanes</taxon>
    </lineage>
</organism>